<evidence type="ECO:0000256" key="9">
    <source>
        <dbReference type="SAM" id="SignalP"/>
    </source>
</evidence>
<dbReference type="VEuPathDB" id="FungiDB:A9K55_003511"/>
<evidence type="ECO:0000256" key="6">
    <source>
        <dbReference type="ARBA" id="ARBA00023136"/>
    </source>
</evidence>
<dbReference type="EMBL" id="CP023322">
    <property type="protein sequence ID" value="ATY58696.1"/>
    <property type="molecule type" value="Genomic_DNA"/>
</dbReference>
<dbReference type="CDD" id="cd08760">
    <property type="entry name" value="Cyt_b561_FRRS1_like"/>
    <property type="match status" value="1"/>
</dbReference>
<evidence type="ECO:0000259" key="10">
    <source>
        <dbReference type="SMART" id="SM00665"/>
    </source>
</evidence>
<dbReference type="InterPro" id="IPR019711">
    <property type="entry name" value="ATP_synth_F0_suH"/>
</dbReference>
<feature type="region of interest" description="Disordered" evidence="7">
    <location>
        <begin position="189"/>
        <end position="229"/>
    </location>
</feature>
<dbReference type="SUPFAM" id="SSF49344">
    <property type="entry name" value="CBD9-like"/>
    <property type="match status" value="1"/>
</dbReference>
<feature type="chain" id="PRO_5014173036" evidence="9">
    <location>
        <begin position="24"/>
        <end position="512"/>
    </location>
</feature>
<name>A0A2H4S6G5_CORMI</name>
<feature type="transmembrane region" description="Helical" evidence="8">
    <location>
        <begin position="241"/>
        <end position="261"/>
    </location>
</feature>
<dbReference type="PANTHER" id="PTHR47797">
    <property type="entry name" value="DEHYDROGENASE, PUTATIVE (AFU_ORTHOLOGUE AFUA_8G05805)-RELATED"/>
    <property type="match status" value="1"/>
</dbReference>
<evidence type="ECO:0000256" key="1">
    <source>
        <dbReference type="ARBA" id="ARBA00004370"/>
    </source>
</evidence>
<feature type="region of interest" description="Disordered" evidence="7">
    <location>
        <begin position="487"/>
        <end position="512"/>
    </location>
</feature>
<feature type="region of interest" description="Disordered" evidence="7">
    <location>
        <begin position="449"/>
        <end position="469"/>
    </location>
</feature>
<dbReference type="VEuPathDB" id="FungiDB:CCM_06150"/>
<accession>A0A2H4S6G5</accession>
<evidence type="ECO:0000313" key="12">
    <source>
        <dbReference type="Proteomes" id="UP000323067"/>
    </source>
</evidence>
<gene>
    <name evidence="11" type="ORF">A9K55_003511</name>
</gene>
<keyword evidence="5 8" id="KW-1133">Transmembrane helix</keyword>
<keyword evidence="9" id="KW-0732">Signal</keyword>
<evidence type="ECO:0000256" key="8">
    <source>
        <dbReference type="SAM" id="Phobius"/>
    </source>
</evidence>
<keyword evidence="4" id="KW-0249">Electron transport</keyword>
<dbReference type="Gene3D" id="2.60.40.1210">
    <property type="entry name" value="Cellobiose dehydrogenase, cytochrome domain"/>
    <property type="match status" value="1"/>
</dbReference>
<feature type="domain" description="Cytochrome b561" evidence="10">
    <location>
        <begin position="242"/>
        <end position="361"/>
    </location>
</feature>
<feature type="transmembrane region" description="Helical" evidence="8">
    <location>
        <begin position="268"/>
        <end position="293"/>
    </location>
</feature>
<dbReference type="SMART" id="SM00665">
    <property type="entry name" value="B561"/>
    <property type="match status" value="1"/>
</dbReference>
<feature type="compositionally biased region" description="Gly residues" evidence="7">
    <location>
        <begin position="195"/>
        <end position="229"/>
    </location>
</feature>
<dbReference type="GO" id="GO:0015986">
    <property type="term" value="P:proton motive force-driven ATP synthesis"/>
    <property type="evidence" value="ECO:0007669"/>
    <property type="project" value="InterPro"/>
</dbReference>
<organism evidence="11 12">
    <name type="scientific">Cordyceps militaris</name>
    <name type="common">Caterpillar fungus</name>
    <name type="synonym">Clavaria militaris</name>
    <dbReference type="NCBI Taxonomy" id="73501"/>
    <lineage>
        <taxon>Eukaryota</taxon>
        <taxon>Fungi</taxon>
        <taxon>Dikarya</taxon>
        <taxon>Ascomycota</taxon>
        <taxon>Pezizomycotina</taxon>
        <taxon>Sordariomycetes</taxon>
        <taxon>Hypocreomycetidae</taxon>
        <taxon>Hypocreales</taxon>
        <taxon>Cordycipitaceae</taxon>
        <taxon>Cordyceps</taxon>
    </lineage>
</organism>
<keyword evidence="3 8" id="KW-0812">Transmembrane</keyword>
<dbReference type="Pfam" id="PF10775">
    <property type="entry name" value="ATP_sub_h"/>
    <property type="match status" value="1"/>
</dbReference>
<dbReference type="InterPro" id="IPR006593">
    <property type="entry name" value="Cyt_b561/ferric_Rdtase_TM"/>
</dbReference>
<feature type="transmembrane region" description="Helical" evidence="8">
    <location>
        <begin position="344"/>
        <end position="361"/>
    </location>
</feature>
<dbReference type="Pfam" id="PF16010">
    <property type="entry name" value="CDH-cyt"/>
    <property type="match status" value="1"/>
</dbReference>
<keyword evidence="2" id="KW-0813">Transport</keyword>
<reference evidence="11 12" key="1">
    <citation type="journal article" date="2017" name="BMC Genomics">
        <title>Chromosome level assembly and secondary metabolite potential of the parasitic fungus Cordyceps militaris.</title>
        <authorList>
            <person name="Kramer G.J."/>
            <person name="Nodwell J.R."/>
        </authorList>
    </citation>
    <scope>NUCLEOTIDE SEQUENCE [LARGE SCALE GENOMIC DNA]</scope>
    <source>
        <strain evidence="11 12">ATCC 34164</strain>
    </source>
</reference>
<dbReference type="AlphaFoldDB" id="A0A2H4S6G5"/>
<evidence type="ECO:0000313" key="11">
    <source>
        <dbReference type="EMBL" id="ATY58696.1"/>
    </source>
</evidence>
<protein>
    <submittedName>
        <fullName evidence="11">Cellobiose dehydrogenase</fullName>
    </submittedName>
</protein>
<sequence length="512" mass="53025">MGLGHSFASAIALVALHSLGALAVSAPHCVGANSQVCFTWGVPSAAIQSGTGNVYFQLRAPATYAWAGLGIGSRMSGAQIFLMYKDGTGNVTLSTRTGTGHVMPQHTQRPAVALLAGSGVVDGQMIANVRCSDCAPSASLSAASGWLSAWKATGALSSQDVAARIDYHDDHAVFQIDLGQAALAEDENPFVASSGGSGGSSGGGTNDGTGSGGTGSGGGGGSIVSPGGGGSGSGVSPALRYGHGVLMMIVWVILYPAGALLMPLLGKWIFHAAFQTIAFLAMWAGLGLGYVMADQLGIFWQNTHTRLGIIVCALMFLQPILGALHHRSFKSAGRRGPLSHIHVWYGRALMILGIINGGLGLQLANAGMPFRTAYIVLSAVIAGSYFLAIPWLELRKAKSARNQPIGSPSRKGLAESAASGETSTDFVQELYLKELKAYKTPAVKENDSVGQVQTFSEPKTPKSPEEADLASSLQEYESMAVEIEGQDAAQQSGTPAVLPDWLEAETEEAPKH</sequence>
<feature type="compositionally biased region" description="Acidic residues" evidence="7">
    <location>
        <begin position="502"/>
        <end position="512"/>
    </location>
</feature>
<evidence type="ECO:0000256" key="3">
    <source>
        <dbReference type="ARBA" id="ARBA00022692"/>
    </source>
</evidence>
<feature type="transmembrane region" description="Helical" evidence="8">
    <location>
        <begin position="305"/>
        <end position="324"/>
    </location>
</feature>
<evidence type="ECO:0000256" key="7">
    <source>
        <dbReference type="SAM" id="MobiDB-lite"/>
    </source>
</evidence>
<evidence type="ECO:0000256" key="4">
    <source>
        <dbReference type="ARBA" id="ARBA00022982"/>
    </source>
</evidence>
<keyword evidence="6 8" id="KW-0472">Membrane</keyword>
<feature type="signal peptide" evidence="9">
    <location>
        <begin position="1"/>
        <end position="23"/>
    </location>
</feature>
<evidence type="ECO:0000256" key="2">
    <source>
        <dbReference type="ARBA" id="ARBA00022448"/>
    </source>
</evidence>
<dbReference type="Proteomes" id="UP000323067">
    <property type="component" value="Chromosome iv"/>
</dbReference>
<dbReference type="OrthoDB" id="19261at2759"/>
<dbReference type="CDD" id="cd09630">
    <property type="entry name" value="CDH_like_cytochrome"/>
    <property type="match status" value="1"/>
</dbReference>
<comment type="subcellular location">
    <subcellularLocation>
        <location evidence="1">Membrane</location>
    </subcellularLocation>
</comment>
<dbReference type="Gene3D" id="1.20.120.1770">
    <property type="match status" value="1"/>
</dbReference>
<dbReference type="GO" id="GO:0016020">
    <property type="term" value="C:membrane"/>
    <property type="evidence" value="ECO:0007669"/>
    <property type="project" value="UniProtKB-SubCell"/>
</dbReference>
<evidence type="ECO:0000256" key="5">
    <source>
        <dbReference type="ARBA" id="ARBA00022989"/>
    </source>
</evidence>
<feature type="transmembrane region" description="Helical" evidence="8">
    <location>
        <begin position="373"/>
        <end position="392"/>
    </location>
</feature>
<proteinExistence type="predicted"/>
<dbReference type="PANTHER" id="PTHR47797:SF4">
    <property type="entry name" value="DOMON DOMAIN-CONTAINING PROTEIN"/>
    <property type="match status" value="1"/>
</dbReference>
<dbReference type="InterPro" id="IPR015920">
    <property type="entry name" value="Cellobiose_DH-like_cyt"/>
</dbReference>